<dbReference type="EMBL" id="CAJNOK010027385">
    <property type="protein sequence ID" value="CAF1419297.1"/>
    <property type="molecule type" value="Genomic_DNA"/>
</dbReference>
<dbReference type="PROSITE" id="PS50870">
    <property type="entry name" value="AH"/>
    <property type="match status" value="1"/>
</dbReference>
<dbReference type="CDD" id="cd07660">
    <property type="entry name" value="BAR_Arfaptin"/>
    <property type="match status" value="1"/>
</dbReference>
<dbReference type="GO" id="GO:0032588">
    <property type="term" value="C:trans-Golgi network membrane"/>
    <property type="evidence" value="ECO:0007669"/>
    <property type="project" value="TreeGrafter"/>
</dbReference>
<dbReference type="InterPro" id="IPR027267">
    <property type="entry name" value="AH/BAR_dom_sf"/>
</dbReference>
<dbReference type="GO" id="GO:0034315">
    <property type="term" value="P:regulation of Arp2/3 complex-mediated actin nucleation"/>
    <property type="evidence" value="ECO:0007669"/>
    <property type="project" value="TreeGrafter"/>
</dbReference>
<evidence type="ECO:0000256" key="2">
    <source>
        <dbReference type="SAM" id="MobiDB-lite"/>
    </source>
</evidence>
<feature type="region of interest" description="Disordered" evidence="2">
    <location>
        <begin position="1"/>
        <end position="34"/>
    </location>
</feature>
<dbReference type="FunFam" id="1.20.1270.60:FF:000085">
    <property type="entry name" value="Predicted protein"/>
    <property type="match status" value="1"/>
</dbReference>
<dbReference type="Pfam" id="PF06456">
    <property type="entry name" value="Arfaptin"/>
    <property type="match status" value="1"/>
</dbReference>
<dbReference type="Gene3D" id="1.20.1270.60">
    <property type="entry name" value="Arfaptin homology (AH) domain/BAR domain"/>
    <property type="match status" value="1"/>
</dbReference>
<dbReference type="SMART" id="SM01015">
    <property type="entry name" value="Arfaptin"/>
    <property type="match status" value="1"/>
</dbReference>
<dbReference type="SUPFAM" id="SSF103657">
    <property type="entry name" value="BAR/IMD domain-like"/>
    <property type="match status" value="1"/>
</dbReference>
<accession>A0A8S2SU22</accession>
<dbReference type="PANTHER" id="PTHR12141:SF5">
    <property type="entry name" value="ARFAPTIN"/>
    <property type="match status" value="1"/>
</dbReference>
<gene>
    <name evidence="4" type="ORF">OVA965_LOCUS33638</name>
    <name evidence="5" type="ORF">TMI583_LOCUS34532</name>
</gene>
<dbReference type="InterPro" id="IPR010504">
    <property type="entry name" value="AH_dom"/>
</dbReference>
<organism evidence="5 6">
    <name type="scientific">Didymodactylos carnosus</name>
    <dbReference type="NCBI Taxonomy" id="1234261"/>
    <lineage>
        <taxon>Eukaryota</taxon>
        <taxon>Metazoa</taxon>
        <taxon>Spiralia</taxon>
        <taxon>Gnathifera</taxon>
        <taxon>Rotifera</taxon>
        <taxon>Eurotatoria</taxon>
        <taxon>Bdelloidea</taxon>
        <taxon>Philodinida</taxon>
        <taxon>Philodinidae</taxon>
        <taxon>Didymodactylos</taxon>
    </lineage>
</organism>
<feature type="compositionally biased region" description="Low complexity" evidence="2">
    <location>
        <begin position="71"/>
        <end position="84"/>
    </location>
</feature>
<evidence type="ECO:0000256" key="1">
    <source>
        <dbReference type="SAM" id="Coils"/>
    </source>
</evidence>
<evidence type="ECO:0000313" key="5">
    <source>
        <dbReference type="EMBL" id="CAF4220573.1"/>
    </source>
</evidence>
<dbReference type="GO" id="GO:0005543">
    <property type="term" value="F:phospholipid binding"/>
    <property type="evidence" value="ECO:0007669"/>
    <property type="project" value="TreeGrafter"/>
</dbReference>
<dbReference type="Proteomes" id="UP000677228">
    <property type="component" value="Unassembled WGS sequence"/>
</dbReference>
<dbReference type="GO" id="GO:0019904">
    <property type="term" value="F:protein domain specific binding"/>
    <property type="evidence" value="ECO:0007669"/>
    <property type="project" value="InterPro"/>
</dbReference>
<feature type="compositionally biased region" description="Low complexity" evidence="2">
    <location>
        <begin position="92"/>
        <end position="103"/>
    </location>
</feature>
<feature type="domain" description="AH" evidence="3">
    <location>
        <begin position="149"/>
        <end position="349"/>
    </location>
</feature>
<dbReference type="GO" id="GO:0006886">
    <property type="term" value="P:intracellular protein transport"/>
    <property type="evidence" value="ECO:0007669"/>
    <property type="project" value="TreeGrafter"/>
</dbReference>
<name>A0A8S2SU22_9BILA</name>
<dbReference type="Proteomes" id="UP000682733">
    <property type="component" value="Unassembled WGS sequence"/>
</dbReference>
<comment type="caution">
    <text evidence="5">The sequence shown here is derived from an EMBL/GenBank/DDBJ whole genome shotgun (WGS) entry which is preliminary data.</text>
</comment>
<dbReference type="InterPro" id="IPR030798">
    <property type="entry name" value="Arfaptin_fam"/>
</dbReference>
<reference evidence="5" key="1">
    <citation type="submission" date="2021-02" db="EMBL/GenBank/DDBJ databases">
        <authorList>
            <person name="Nowell W R."/>
        </authorList>
    </citation>
    <scope>NUCLEOTIDE SEQUENCE</scope>
</reference>
<proteinExistence type="predicted"/>
<dbReference type="PANTHER" id="PTHR12141">
    <property type="entry name" value="ARFAPTIN-RELATED"/>
    <property type="match status" value="1"/>
</dbReference>
<feature type="region of interest" description="Disordered" evidence="2">
    <location>
        <begin position="69"/>
        <end position="104"/>
    </location>
</feature>
<protein>
    <recommendedName>
        <fullName evidence="3">AH domain-containing protein</fullName>
    </recommendedName>
</protein>
<feature type="coiled-coil region" evidence="1">
    <location>
        <begin position="256"/>
        <end position="306"/>
    </location>
</feature>
<evidence type="ECO:0000313" key="4">
    <source>
        <dbReference type="EMBL" id="CAF1419297.1"/>
    </source>
</evidence>
<keyword evidence="1" id="KW-0175">Coiled coil</keyword>
<evidence type="ECO:0000313" key="6">
    <source>
        <dbReference type="Proteomes" id="UP000682733"/>
    </source>
</evidence>
<evidence type="ECO:0000259" key="3">
    <source>
        <dbReference type="PROSITE" id="PS50870"/>
    </source>
</evidence>
<dbReference type="EMBL" id="CAJOBA010049141">
    <property type="protein sequence ID" value="CAF4220573.1"/>
    <property type="molecule type" value="Genomic_DNA"/>
</dbReference>
<dbReference type="AlphaFoldDB" id="A0A8S2SU22"/>
<sequence>MTSFASAFSTDQKITNGNPIESSDNMDNNNFLNATVPNTSTTSLGTFSSIDLDQPKHSYISLSDASVFNNSRQQPPQSQHSPLSTRDTNDMATSASFSTSTSTIVDRRISTPDATKLLSRIDSVKRWGLSTYKCTKQSMLEKFGKSTRTVDSELETQIEQLKETKRRYENMLILARAWQNHFAQLMHTQRALGDTFSELQQRSIDLCDEFSYNAETQRLIAKNGDSLLSAISYFISTLNTLCTKTMEDTMNTIRLYESTRIEYDAYRNDYDLLQKDHRTDSTVNDLSEIQRDYQLQKERYEKLKSDVGVKLKFLEENRNKVMKKQLLLFHNAIAAYFSGNQNALESTIKQFNLKMSLADENSSTSEDGKRSFLEQN</sequence>